<dbReference type="OrthoDB" id="1707431at2"/>
<evidence type="ECO:0000313" key="2">
    <source>
        <dbReference type="Proteomes" id="UP000184447"/>
    </source>
</evidence>
<evidence type="ECO:0000313" key="1">
    <source>
        <dbReference type="EMBL" id="SHH45770.1"/>
    </source>
</evidence>
<dbReference type="RefSeq" id="WP_073337527.1">
    <property type="nucleotide sequence ID" value="NZ_FQXM01000005.1"/>
</dbReference>
<sequence length="87" mass="10406">MKVIAKPIEMMVWFDSEGVANPVRFKLNLKDEQYRVIKIHSVIERNKERLAGNDMLKFTCESLIDNCLKVYEIKYEISTCKWILFKY</sequence>
<dbReference type="STRING" id="1121316.SAMN02745207_01202"/>
<gene>
    <name evidence="1" type="ORF">SAMN02745207_01202</name>
</gene>
<protein>
    <submittedName>
        <fullName evidence="1">Uncharacterized protein</fullName>
    </submittedName>
</protein>
<reference evidence="1 2" key="1">
    <citation type="submission" date="2016-11" db="EMBL/GenBank/DDBJ databases">
        <authorList>
            <person name="Jaros S."/>
            <person name="Januszkiewicz K."/>
            <person name="Wedrychowicz H."/>
        </authorList>
    </citation>
    <scope>NUCLEOTIDE SEQUENCE [LARGE SCALE GENOMIC DNA]</scope>
    <source>
        <strain evidence="1 2">DSM 8605</strain>
    </source>
</reference>
<keyword evidence="2" id="KW-1185">Reference proteome</keyword>
<dbReference type="EMBL" id="FQXM01000005">
    <property type="protein sequence ID" value="SHH45770.1"/>
    <property type="molecule type" value="Genomic_DNA"/>
</dbReference>
<name>A0A1M5T598_9CLOT</name>
<dbReference type="Proteomes" id="UP000184447">
    <property type="component" value="Unassembled WGS sequence"/>
</dbReference>
<organism evidence="1 2">
    <name type="scientific">Clostridium grantii DSM 8605</name>
    <dbReference type="NCBI Taxonomy" id="1121316"/>
    <lineage>
        <taxon>Bacteria</taxon>
        <taxon>Bacillati</taxon>
        <taxon>Bacillota</taxon>
        <taxon>Clostridia</taxon>
        <taxon>Eubacteriales</taxon>
        <taxon>Clostridiaceae</taxon>
        <taxon>Clostridium</taxon>
    </lineage>
</organism>
<dbReference type="AlphaFoldDB" id="A0A1M5T598"/>
<proteinExistence type="predicted"/>
<accession>A0A1M5T598</accession>